<protein>
    <submittedName>
        <fullName evidence="1">Uncharacterized protein</fullName>
    </submittedName>
</protein>
<evidence type="ECO:0000313" key="2">
    <source>
        <dbReference type="Proteomes" id="UP001226389"/>
    </source>
</evidence>
<dbReference type="EMBL" id="JAUSSY010000010">
    <property type="protein sequence ID" value="MDQ0119736.1"/>
    <property type="molecule type" value="Genomic_DNA"/>
</dbReference>
<comment type="caution">
    <text evidence="1">The sequence shown here is derived from an EMBL/GenBank/DDBJ whole genome shotgun (WGS) entry which is preliminary data.</text>
</comment>
<accession>A0ABT9UJD0</accession>
<gene>
    <name evidence="1" type="ORF">J2T22_002931</name>
</gene>
<dbReference type="Proteomes" id="UP001226389">
    <property type="component" value="Unassembled WGS sequence"/>
</dbReference>
<sequence length="34" mass="3300">MIPVVGIVALGLAGAALAVRRVTKVDALLALGGN</sequence>
<keyword evidence="2" id="KW-1185">Reference proteome</keyword>
<reference evidence="1 2" key="1">
    <citation type="submission" date="2023-07" db="EMBL/GenBank/DDBJ databases">
        <title>Sorghum-associated microbial communities from plants grown in Nebraska, USA.</title>
        <authorList>
            <person name="Schachtman D."/>
        </authorList>
    </citation>
    <scope>NUCLEOTIDE SEQUENCE [LARGE SCALE GENOMIC DNA]</scope>
    <source>
        <strain evidence="1 2">DS994</strain>
    </source>
</reference>
<organism evidence="1 2">
    <name type="scientific">Pseudarthrobacter defluvii</name>
    <dbReference type="NCBI Taxonomy" id="410837"/>
    <lineage>
        <taxon>Bacteria</taxon>
        <taxon>Bacillati</taxon>
        <taxon>Actinomycetota</taxon>
        <taxon>Actinomycetes</taxon>
        <taxon>Micrococcales</taxon>
        <taxon>Micrococcaceae</taxon>
        <taxon>Pseudarthrobacter</taxon>
    </lineage>
</organism>
<evidence type="ECO:0000313" key="1">
    <source>
        <dbReference type="EMBL" id="MDQ0119736.1"/>
    </source>
</evidence>
<proteinExistence type="predicted"/>
<name>A0ABT9UJD0_9MICC</name>